<gene>
    <name evidence="2" type="ORF">FHR19_001941</name>
</gene>
<proteinExistence type="predicted"/>
<name>A0A7W9EJG8_9SPHN</name>
<keyword evidence="3" id="KW-1185">Reference proteome</keyword>
<evidence type="ECO:0000256" key="1">
    <source>
        <dbReference type="SAM" id="MobiDB-lite"/>
    </source>
</evidence>
<dbReference type="EMBL" id="JACIJJ010000002">
    <property type="protein sequence ID" value="MBB5698596.1"/>
    <property type="molecule type" value="Genomic_DNA"/>
</dbReference>
<organism evidence="2 3">
    <name type="scientific">Sphingomonas yantingensis</name>
    <dbReference type="NCBI Taxonomy" id="1241761"/>
    <lineage>
        <taxon>Bacteria</taxon>
        <taxon>Pseudomonadati</taxon>
        <taxon>Pseudomonadota</taxon>
        <taxon>Alphaproteobacteria</taxon>
        <taxon>Sphingomonadales</taxon>
        <taxon>Sphingomonadaceae</taxon>
        <taxon>Sphingomonas</taxon>
    </lineage>
</organism>
<evidence type="ECO:0000313" key="2">
    <source>
        <dbReference type="EMBL" id="MBB5698596.1"/>
    </source>
</evidence>
<evidence type="ECO:0000313" key="3">
    <source>
        <dbReference type="Proteomes" id="UP000557739"/>
    </source>
</evidence>
<sequence>MHPDPTPWRIAGAMREPAELAHDAGLDSVES</sequence>
<feature type="region of interest" description="Disordered" evidence="1">
    <location>
        <begin position="1"/>
        <end position="31"/>
    </location>
</feature>
<protein>
    <submittedName>
        <fullName evidence="2">Uncharacterized protein</fullName>
    </submittedName>
</protein>
<reference evidence="2 3" key="1">
    <citation type="submission" date="2020-08" db="EMBL/GenBank/DDBJ databases">
        <title>Genomic Encyclopedia of Type Strains, Phase IV (KMG-IV): sequencing the most valuable type-strain genomes for metagenomic binning, comparative biology and taxonomic classification.</title>
        <authorList>
            <person name="Goeker M."/>
        </authorList>
    </citation>
    <scope>NUCLEOTIDE SEQUENCE [LARGE SCALE GENOMIC DNA]</scope>
    <source>
        <strain evidence="2 3">DSM 27244</strain>
    </source>
</reference>
<accession>A0A7W9EJG8</accession>
<dbReference type="Proteomes" id="UP000557739">
    <property type="component" value="Unassembled WGS sequence"/>
</dbReference>
<dbReference type="AlphaFoldDB" id="A0A7W9EJG8"/>
<comment type="caution">
    <text evidence="2">The sequence shown here is derived from an EMBL/GenBank/DDBJ whole genome shotgun (WGS) entry which is preliminary data.</text>
</comment>
<feature type="compositionally biased region" description="Basic and acidic residues" evidence="1">
    <location>
        <begin position="16"/>
        <end position="25"/>
    </location>
</feature>